<keyword evidence="3 8" id="KW-0328">Glycosyltransferase</keyword>
<evidence type="ECO:0000256" key="4">
    <source>
        <dbReference type="ARBA" id="ARBA00022679"/>
    </source>
</evidence>
<sequence length="587" mass="67612">MSFNHPEKPTPKKLNKMIMYRKYSSIRISLIILLFIALFCTLSHHFYRTTLHSSTISTAAHSLSTALPPPPPPLRPPPAPEIVSLPNLPSPLPTLQSVSTPILKAVSILIPDWEVLVIASPENSILEPRNYTCVFSNKEKSPARFAGELPFRRGTAFKCEFPARNRRRLPFFQPQVVRTEERERADISPPLKELLRWNFIVYDSFTTENDVVLLVKGVNNRQGVNRPPSDFNCLFDDDPLTAVKTSVTSSIQEVFRCLRPNIKGNRPIAATLEILEDNRTVAVIPSLAKYVPDERLTVEFNESKSFICACTMVYNVAKFLREWVIYHNNIGVEKFILYDNDSDDDLRSAVEELNREGFDVRTVYWAWPKTQEAGFSHCALYSNQICNWVAFLDVDEFLFSPPWLESYRPKSDMLRSLLPKEGHDRPDRVGQVSIRCNEFGPSNLTAHPLDGVTQGYTCRRRIDQRHKSIVLLDALDNSLLNVIHHFKLKDDYKTSQIDPNQAIVNHYKYQAWPEFQAKFRRRVSAYVIDWRQNLNPMSNDRAPGLGFEAVEPPGWPQRFCEVQDDRMKVLTRRWFELNDSVMAWQSA</sequence>
<dbReference type="InterPro" id="IPR008166">
    <property type="entry name" value="Glyco_transf_92"/>
</dbReference>
<evidence type="ECO:0000256" key="2">
    <source>
        <dbReference type="ARBA" id="ARBA00007647"/>
    </source>
</evidence>
<name>A0AAW1LY54_SAPOF</name>
<organism evidence="9 10">
    <name type="scientific">Saponaria officinalis</name>
    <name type="common">Common soapwort</name>
    <name type="synonym">Lychnis saponaria</name>
    <dbReference type="NCBI Taxonomy" id="3572"/>
    <lineage>
        <taxon>Eukaryota</taxon>
        <taxon>Viridiplantae</taxon>
        <taxon>Streptophyta</taxon>
        <taxon>Embryophyta</taxon>
        <taxon>Tracheophyta</taxon>
        <taxon>Spermatophyta</taxon>
        <taxon>Magnoliopsida</taxon>
        <taxon>eudicotyledons</taxon>
        <taxon>Gunneridae</taxon>
        <taxon>Pentapetalae</taxon>
        <taxon>Caryophyllales</taxon>
        <taxon>Caryophyllaceae</taxon>
        <taxon>Caryophylleae</taxon>
        <taxon>Saponaria</taxon>
    </lineage>
</organism>
<dbReference type="Pfam" id="PF01697">
    <property type="entry name" value="Glyco_transf_92"/>
    <property type="match status" value="1"/>
</dbReference>
<dbReference type="InterPro" id="IPR029044">
    <property type="entry name" value="Nucleotide-diphossugar_trans"/>
</dbReference>
<comment type="caution">
    <text evidence="9">The sequence shown here is derived from an EMBL/GenBank/DDBJ whole genome shotgun (WGS) entry which is preliminary data.</text>
</comment>
<keyword evidence="5" id="KW-0812">Transmembrane</keyword>
<dbReference type="PANTHER" id="PTHR21461">
    <property type="entry name" value="GLYCOSYLTRANSFERASE FAMILY 92 PROTEIN"/>
    <property type="match status" value="1"/>
</dbReference>
<evidence type="ECO:0000256" key="3">
    <source>
        <dbReference type="ARBA" id="ARBA00022676"/>
    </source>
</evidence>
<evidence type="ECO:0000256" key="1">
    <source>
        <dbReference type="ARBA" id="ARBA00004167"/>
    </source>
</evidence>
<evidence type="ECO:0000313" key="10">
    <source>
        <dbReference type="Proteomes" id="UP001443914"/>
    </source>
</evidence>
<keyword evidence="6" id="KW-1133">Transmembrane helix</keyword>
<keyword evidence="4 8" id="KW-0808">Transferase</keyword>
<dbReference type="EC" id="2.4.1.-" evidence="8"/>
<dbReference type="Proteomes" id="UP001443914">
    <property type="component" value="Unassembled WGS sequence"/>
</dbReference>
<evidence type="ECO:0000313" key="9">
    <source>
        <dbReference type="EMBL" id="KAK9740163.1"/>
    </source>
</evidence>
<dbReference type="EMBL" id="JBDFQZ010000003">
    <property type="protein sequence ID" value="KAK9740163.1"/>
    <property type="molecule type" value="Genomic_DNA"/>
</dbReference>
<dbReference type="GO" id="GO:0016020">
    <property type="term" value="C:membrane"/>
    <property type="evidence" value="ECO:0007669"/>
    <property type="project" value="UniProtKB-SubCell"/>
</dbReference>
<keyword evidence="10" id="KW-1185">Reference proteome</keyword>
<dbReference type="GO" id="GO:0016757">
    <property type="term" value="F:glycosyltransferase activity"/>
    <property type="evidence" value="ECO:0007669"/>
    <property type="project" value="UniProtKB-UniRule"/>
</dbReference>
<reference evidence="9" key="1">
    <citation type="submission" date="2024-03" db="EMBL/GenBank/DDBJ databases">
        <title>WGS assembly of Saponaria officinalis var. Norfolk2.</title>
        <authorList>
            <person name="Jenkins J."/>
            <person name="Shu S."/>
            <person name="Grimwood J."/>
            <person name="Barry K."/>
            <person name="Goodstein D."/>
            <person name="Schmutz J."/>
            <person name="Leebens-Mack J."/>
            <person name="Osbourn A."/>
        </authorList>
    </citation>
    <scope>NUCLEOTIDE SEQUENCE [LARGE SCALE GENOMIC DNA]</scope>
    <source>
        <strain evidence="9">JIC</strain>
    </source>
</reference>
<dbReference type="AlphaFoldDB" id="A0AAW1LY54"/>
<evidence type="ECO:0000256" key="7">
    <source>
        <dbReference type="ARBA" id="ARBA00023136"/>
    </source>
</evidence>
<comment type="subcellular location">
    <subcellularLocation>
        <location evidence="1">Membrane</location>
        <topology evidence="1">Single-pass membrane protein</topology>
    </subcellularLocation>
</comment>
<dbReference type="PANTHER" id="PTHR21461:SF69">
    <property type="entry name" value="GLYCOSYLTRANSFERASE FAMILY 92 PROTEIN"/>
    <property type="match status" value="1"/>
</dbReference>
<evidence type="ECO:0000256" key="6">
    <source>
        <dbReference type="ARBA" id="ARBA00022989"/>
    </source>
</evidence>
<evidence type="ECO:0000256" key="8">
    <source>
        <dbReference type="RuleBase" id="RU366017"/>
    </source>
</evidence>
<evidence type="ECO:0000256" key="5">
    <source>
        <dbReference type="ARBA" id="ARBA00022692"/>
    </source>
</evidence>
<proteinExistence type="inferred from homology"/>
<dbReference type="SUPFAM" id="SSF53448">
    <property type="entry name" value="Nucleotide-diphospho-sugar transferases"/>
    <property type="match status" value="1"/>
</dbReference>
<keyword evidence="7" id="KW-0472">Membrane</keyword>
<protein>
    <recommendedName>
        <fullName evidence="8">Glycosyltransferase family 92 protein</fullName>
        <ecNumber evidence="8">2.4.1.-</ecNumber>
    </recommendedName>
</protein>
<dbReference type="GO" id="GO:0005737">
    <property type="term" value="C:cytoplasm"/>
    <property type="evidence" value="ECO:0007669"/>
    <property type="project" value="TreeGrafter"/>
</dbReference>
<accession>A0AAW1LY54</accession>
<gene>
    <name evidence="9" type="ORF">RND81_03G016300</name>
</gene>
<comment type="similarity">
    <text evidence="2 8">Belongs to the glycosyltransferase 92 family.</text>
</comment>